<dbReference type="Proteomes" id="UP000034894">
    <property type="component" value="Unassembled WGS sequence"/>
</dbReference>
<organism evidence="2 3">
    <name type="scientific">Candidatus Gottesmanbacteria bacterium GW2011_GWA2_43_14</name>
    <dbReference type="NCBI Taxonomy" id="1618443"/>
    <lineage>
        <taxon>Bacteria</taxon>
        <taxon>Candidatus Gottesmaniibacteriota</taxon>
    </lineage>
</organism>
<name>A0A0G1GIV6_9BACT</name>
<dbReference type="Gene3D" id="3.30.420.40">
    <property type="match status" value="1"/>
</dbReference>
<sequence length="102" mass="11086">MILYLDTAKRDEVKVSLKSAEGQVREKTAERGFSSQALLGVIEDLLGEAGVKISDLKGIEFFRGPGSYTGLKVGATVANTLGWFLKIPVNGQKNKIVLPDYE</sequence>
<dbReference type="InterPro" id="IPR000905">
    <property type="entry name" value="Gcp-like_dom"/>
</dbReference>
<dbReference type="SUPFAM" id="SSF53067">
    <property type="entry name" value="Actin-like ATPase domain"/>
    <property type="match status" value="1"/>
</dbReference>
<evidence type="ECO:0000313" key="2">
    <source>
        <dbReference type="EMBL" id="KKS98698.1"/>
    </source>
</evidence>
<dbReference type="EMBL" id="LCFP01000001">
    <property type="protein sequence ID" value="KKS98698.1"/>
    <property type="molecule type" value="Genomic_DNA"/>
</dbReference>
<gene>
    <name evidence="2" type="ORF">UV73_C0001G0219</name>
</gene>
<protein>
    <recommendedName>
        <fullName evidence="1">Gcp-like domain-containing protein</fullName>
    </recommendedName>
</protein>
<feature type="domain" description="Gcp-like" evidence="1">
    <location>
        <begin position="35"/>
        <end position="90"/>
    </location>
</feature>
<reference evidence="2 3" key="1">
    <citation type="journal article" date="2015" name="Nature">
        <title>rRNA introns, odd ribosomes, and small enigmatic genomes across a large radiation of phyla.</title>
        <authorList>
            <person name="Brown C.T."/>
            <person name="Hug L.A."/>
            <person name="Thomas B.C."/>
            <person name="Sharon I."/>
            <person name="Castelle C.J."/>
            <person name="Singh A."/>
            <person name="Wilkins M.J."/>
            <person name="Williams K.H."/>
            <person name="Banfield J.F."/>
        </authorList>
    </citation>
    <scope>NUCLEOTIDE SEQUENCE [LARGE SCALE GENOMIC DNA]</scope>
</reference>
<accession>A0A0G1GIV6</accession>
<comment type="caution">
    <text evidence="2">The sequence shown here is derived from an EMBL/GenBank/DDBJ whole genome shotgun (WGS) entry which is preliminary data.</text>
</comment>
<dbReference type="AlphaFoldDB" id="A0A0G1GIV6"/>
<dbReference type="Pfam" id="PF00814">
    <property type="entry name" value="TsaD"/>
    <property type="match status" value="1"/>
</dbReference>
<dbReference type="STRING" id="1618443.UV73_C0001G0219"/>
<dbReference type="InterPro" id="IPR043129">
    <property type="entry name" value="ATPase_NBD"/>
</dbReference>
<evidence type="ECO:0000259" key="1">
    <source>
        <dbReference type="Pfam" id="PF00814"/>
    </source>
</evidence>
<proteinExistence type="predicted"/>
<evidence type="ECO:0000313" key="3">
    <source>
        <dbReference type="Proteomes" id="UP000034894"/>
    </source>
</evidence>